<dbReference type="OrthoDB" id="9810174at2"/>
<feature type="domain" description="Phage tail collar" evidence="1">
    <location>
        <begin position="7"/>
        <end position="61"/>
    </location>
</feature>
<evidence type="ECO:0000259" key="1">
    <source>
        <dbReference type="Pfam" id="PF07484"/>
    </source>
</evidence>
<reference evidence="2" key="1">
    <citation type="journal article" date="2016" name="Genome Announc.">
        <title>Draft genomes of two strains of Paenibacillus glucanolyticus with capability to degrade lignocellulose.</title>
        <authorList>
            <person name="Mathews S.L."/>
            <person name="Pawlak J."/>
            <person name="Grunden A.M."/>
        </authorList>
    </citation>
    <scope>NUCLEOTIDE SEQUENCE [LARGE SCALE GENOMIC DNA]</scope>
    <source>
        <strain evidence="2">SLM1</strain>
    </source>
</reference>
<proteinExistence type="predicted"/>
<dbReference type="KEGG" id="pglu:A3958_21080"/>
<dbReference type="STRING" id="59843.A3958_21080"/>
<dbReference type="SUPFAM" id="SSF88874">
    <property type="entry name" value="Receptor-binding domain of short tail fibre protein gp12"/>
    <property type="match status" value="1"/>
</dbReference>
<dbReference type="Proteomes" id="UP000076796">
    <property type="component" value="Unassembled WGS sequence"/>
</dbReference>
<dbReference type="AlphaFoldDB" id="A0A163LS56"/>
<sequence>MAEAYIGEIRIFAGNFAPKGWALCNGQLLSIAQNTALFSVLGIQYGGDGRSTFALPNLMGSAVIHQGTGTGLSPRHVGEKLGEPTVTLTQTEIPAHTHTPQGIVATGNQNSPKDAYWAQAPKPIPTAPQPPLYNNTADTQMAPLAVGVAGSSLPHNNMQPFIAQNFIICLQGEFPSRG</sequence>
<dbReference type="Gene3D" id="3.90.1340.10">
    <property type="entry name" value="Phage tail collar domain"/>
    <property type="match status" value="1"/>
</dbReference>
<name>A0A163LS56_9BACL</name>
<dbReference type="EMBL" id="LWMH01000001">
    <property type="protein sequence ID" value="KZS48408.1"/>
    <property type="molecule type" value="Genomic_DNA"/>
</dbReference>
<keyword evidence="3" id="KW-1185">Reference proteome</keyword>
<protein>
    <submittedName>
        <fullName evidence="2">Phage tail protein</fullName>
    </submittedName>
</protein>
<dbReference type="InterPro" id="IPR011083">
    <property type="entry name" value="Phage_tail_collar_dom"/>
</dbReference>
<accession>A0A163LS56</accession>
<gene>
    <name evidence="2" type="ORF">AWU65_21955</name>
</gene>
<dbReference type="GeneID" id="97556060"/>
<dbReference type="RefSeq" id="WP_006209825.1">
    <property type="nucleotide sequence ID" value="NZ_CBCSBX010000015.1"/>
</dbReference>
<dbReference type="Pfam" id="PF07484">
    <property type="entry name" value="Collar"/>
    <property type="match status" value="1"/>
</dbReference>
<organism evidence="2 3">
    <name type="scientific">Paenibacillus glucanolyticus</name>
    <dbReference type="NCBI Taxonomy" id="59843"/>
    <lineage>
        <taxon>Bacteria</taxon>
        <taxon>Bacillati</taxon>
        <taxon>Bacillota</taxon>
        <taxon>Bacilli</taxon>
        <taxon>Bacillales</taxon>
        <taxon>Paenibacillaceae</taxon>
        <taxon>Paenibacillus</taxon>
    </lineage>
</organism>
<evidence type="ECO:0000313" key="3">
    <source>
        <dbReference type="Proteomes" id="UP000076796"/>
    </source>
</evidence>
<dbReference type="InterPro" id="IPR037053">
    <property type="entry name" value="Phage_tail_collar_dom_sf"/>
</dbReference>
<evidence type="ECO:0000313" key="2">
    <source>
        <dbReference type="EMBL" id="KZS48408.1"/>
    </source>
</evidence>
<comment type="caution">
    <text evidence="2">The sequence shown here is derived from an EMBL/GenBank/DDBJ whole genome shotgun (WGS) entry which is preliminary data.</text>
</comment>